<organism evidence="14 15">
    <name type="scientific">Azoarcus taiwanensis</name>
    <dbReference type="NCBI Taxonomy" id="666964"/>
    <lineage>
        <taxon>Bacteria</taxon>
        <taxon>Pseudomonadati</taxon>
        <taxon>Pseudomonadota</taxon>
        <taxon>Betaproteobacteria</taxon>
        <taxon>Rhodocyclales</taxon>
        <taxon>Zoogloeaceae</taxon>
        <taxon>Azoarcus</taxon>
    </lineage>
</organism>
<keyword evidence="11 13" id="KW-0443">Lipid metabolism</keyword>
<dbReference type="EC" id="2.7.1.130" evidence="3 13"/>
<keyword evidence="10 13" id="KW-0067">ATP-binding</keyword>
<dbReference type="InterPro" id="IPR003758">
    <property type="entry name" value="LpxK"/>
</dbReference>
<comment type="similarity">
    <text evidence="13">Belongs to the LpxK family.</text>
</comment>
<evidence type="ECO:0000256" key="7">
    <source>
        <dbReference type="ARBA" id="ARBA00022679"/>
    </source>
</evidence>
<proteinExistence type="inferred from homology"/>
<evidence type="ECO:0000256" key="13">
    <source>
        <dbReference type="HAMAP-Rule" id="MF_00409"/>
    </source>
</evidence>
<evidence type="ECO:0000256" key="2">
    <source>
        <dbReference type="ARBA" id="ARBA00004870"/>
    </source>
</evidence>
<comment type="pathway">
    <text evidence="2 13">Glycolipid biosynthesis; lipid IV(A) biosynthesis; lipid IV(A) from (3R)-3-hydroxytetradecanoyl-[acyl-carrier-protein] and UDP-N-acetyl-alpha-D-glucosamine: step 6/6.</text>
</comment>
<evidence type="ECO:0000256" key="1">
    <source>
        <dbReference type="ARBA" id="ARBA00002274"/>
    </source>
</evidence>
<keyword evidence="6 13" id="KW-0441">Lipid A biosynthesis</keyword>
<keyword evidence="9 13" id="KW-0418">Kinase</keyword>
<evidence type="ECO:0000256" key="4">
    <source>
        <dbReference type="ARBA" id="ARBA00016436"/>
    </source>
</evidence>
<dbReference type="Proteomes" id="UP000599523">
    <property type="component" value="Unassembled WGS sequence"/>
</dbReference>
<evidence type="ECO:0000313" key="14">
    <source>
        <dbReference type="EMBL" id="NMG02452.1"/>
    </source>
</evidence>
<dbReference type="RefSeq" id="WP_168987238.1">
    <property type="nucleotide sequence ID" value="NZ_CAWPHM010000155.1"/>
</dbReference>
<evidence type="ECO:0000256" key="5">
    <source>
        <dbReference type="ARBA" id="ARBA00022516"/>
    </source>
</evidence>
<comment type="caution">
    <text evidence="14">The sequence shown here is derived from an EMBL/GenBank/DDBJ whole genome shotgun (WGS) entry which is preliminary data.</text>
</comment>
<evidence type="ECO:0000256" key="3">
    <source>
        <dbReference type="ARBA" id="ARBA00012071"/>
    </source>
</evidence>
<dbReference type="Pfam" id="PF02606">
    <property type="entry name" value="LpxK"/>
    <property type="match status" value="1"/>
</dbReference>
<dbReference type="GO" id="GO:0005886">
    <property type="term" value="C:plasma membrane"/>
    <property type="evidence" value="ECO:0007669"/>
    <property type="project" value="TreeGrafter"/>
</dbReference>
<dbReference type="GO" id="GO:0009029">
    <property type="term" value="F:lipid-A 4'-kinase activity"/>
    <property type="evidence" value="ECO:0007669"/>
    <property type="project" value="UniProtKB-UniRule"/>
</dbReference>
<evidence type="ECO:0000256" key="10">
    <source>
        <dbReference type="ARBA" id="ARBA00022840"/>
    </source>
</evidence>
<reference evidence="14" key="1">
    <citation type="submission" date="2019-12" db="EMBL/GenBank/DDBJ databases">
        <title>Comparative genomics gives insights into the taxonomy of the Azoarcus-Aromatoleum group and reveals separate origins of nif in the plant-associated Azoarcus and non-plant-associated Aromatoleum sub-groups.</title>
        <authorList>
            <person name="Lafos M."/>
            <person name="Maluk M."/>
            <person name="Batista M."/>
            <person name="Junghare M."/>
            <person name="Carmona M."/>
            <person name="Faoro H."/>
            <person name="Cruz L.M."/>
            <person name="Battistoni F."/>
            <person name="De Souza E."/>
            <person name="Pedrosa F."/>
            <person name="Chen W.-M."/>
            <person name="Poole P.S."/>
            <person name="Dixon R.A."/>
            <person name="James E.K."/>
        </authorList>
    </citation>
    <scope>NUCLEOTIDE SEQUENCE</scope>
    <source>
        <strain evidence="14">NSC3</strain>
    </source>
</reference>
<evidence type="ECO:0000313" key="15">
    <source>
        <dbReference type="Proteomes" id="UP000599523"/>
    </source>
</evidence>
<sequence>MLGEAPRFWRSRSPAALALLPLTAVFAGVAAMRRALFRLGALARVRLPVPVIVVGNIAVGGSGKTPLVQWLVVQLRDAGYKPGIVSRGYGSAAKGVRKVGPDSTPGEVGDEPLLLARTCGCPVAVGADRPAAAALLVSAGCDVIVSDDGLQHYRMHRDVEIVVVDKETLGNRLLLPSGPLREPVSRLATADLLIVHGELDAHLARRCGAVPVKRMRLVGDTLVPLGGAGGAKPLEAMRGCRVHAFAGIGRPSRFFAQLQRAGLEVVPHAFPDHHRFVPEDFAVAGAEPKILTAKDAVKCEPFGLSDTWVLPVSAEIEAGATERILEKLKHGREAA</sequence>
<keyword evidence="5 13" id="KW-0444">Lipid biosynthesis</keyword>
<gene>
    <name evidence="13" type="primary">lpxK</name>
    <name evidence="14" type="ORF">GPA21_05650</name>
</gene>
<comment type="catalytic activity">
    <reaction evidence="13">
        <text>a lipid A disaccharide + ATP = a lipid IVA + ADP + H(+)</text>
        <dbReference type="Rhea" id="RHEA:67840"/>
        <dbReference type="ChEBI" id="CHEBI:15378"/>
        <dbReference type="ChEBI" id="CHEBI:30616"/>
        <dbReference type="ChEBI" id="CHEBI:176343"/>
        <dbReference type="ChEBI" id="CHEBI:176425"/>
        <dbReference type="ChEBI" id="CHEBI:456216"/>
        <dbReference type="EC" id="2.7.1.130"/>
    </reaction>
</comment>
<dbReference type="AlphaFoldDB" id="A0A972JAI4"/>
<dbReference type="GO" id="GO:0005524">
    <property type="term" value="F:ATP binding"/>
    <property type="evidence" value="ECO:0007669"/>
    <property type="project" value="UniProtKB-UniRule"/>
</dbReference>
<accession>A0A972JAI4</accession>
<keyword evidence="15" id="KW-1185">Reference proteome</keyword>
<evidence type="ECO:0000256" key="8">
    <source>
        <dbReference type="ARBA" id="ARBA00022741"/>
    </source>
</evidence>
<dbReference type="GO" id="GO:0009244">
    <property type="term" value="P:lipopolysaccharide core region biosynthetic process"/>
    <property type="evidence" value="ECO:0007669"/>
    <property type="project" value="TreeGrafter"/>
</dbReference>
<evidence type="ECO:0000256" key="11">
    <source>
        <dbReference type="ARBA" id="ARBA00023098"/>
    </source>
</evidence>
<dbReference type="GO" id="GO:0009245">
    <property type="term" value="P:lipid A biosynthetic process"/>
    <property type="evidence" value="ECO:0007669"/>
    <property type="project" value="UniProtKB-UniRule"/>
</dbReference>
<dbReference type="HAMAP" id="MF_00409">
    <property type="entry name" value="LpxK"/>
    <property type="match status" value="1"/>
</dbReference>
<dbReference type="EMBL" id="WTVM01000023">
    <property type="protein sequence ID" value="NMG02452.1"/>
    <property type="molecule type" value="Genomic_DNA"/>
</dbReference>
<dbReference type="PANTHER" id="PTHR42724">
    <property type="entry name" value="TETRAACYLDISACCHARIDE 4'-KINASE"/>
    <property type="match status" value="1"/>
</dbReference>
<dbReference type="InterPro" id="IPR027417">
    <property type="entry name" value="P-loop_NTPase"/>
</dbReference>
<keyword evidence="7 13" id="KW-0808">Transferase</keyword>
<feature type="binding site" evidence="13">
    <location>
        <begin position="58"/>
        <end position="65"/>
    </location>
    <ligand>
        <name>ATP</name>
        <dbReference type="ChEBI" id="CHEBI:30616"/>
    </ligand>
</feature>
<keyword evidence="8 13" id="KW-0547">Nucleotide-binding</keyword>
<protein>
    <recommendedName>
        <fullName evidence="4 13">Tetraacyldisaccharide 4'-kinase</fullName>
        <ecNumber evidence="3 13">2.7.1.130</ecNumber>
    </recommendedName>
    <alternativeName>
        <fullName evidence="12 13">Lipid A 4'-kinase</fullName>
    </alternativeName>
</protein>
<evidence type="ECO:0000256" key="6">
    <source>
        <dbReference type="ARBA" id="ARBA00022556"/>
    </source>
</evidence>
<comment type="function">
    <text evidence="1 13">Transfers the gamma-phosphate of ATP to the 4'-position of a tetraacyldisaccharide 1-phosphate intermediate (termed DS-1-P) to form tetraacyldisaccharide 1,4'-bis-phosphate (lipid IVA).</text>
</comment>
<name>A0A972JAI4_9RHOO</name>
<dbReference type="SUPFAM" id="SSF52540">
    <property type="entry name" value="P-loop containing nucleoside triphosphate hydrolases"/>
    <property type="match status" value="1"/>
</dbReference>
<dbReference type="NCBIfam" id="TIGR00682">
    <property type="entry name" value="lpxK"/>
    <property type="match status" value="1"/>
</dbReference>
<evidence type="ECO:0000256" key="12">
    <source>
        <dbReference type="ARBA" id="ARBA00029757"/>
    </source>
</evidence>
<evidence type="ECO:0000256" key="9">
    <source>
        <dbReference type="ARBA" id="ARBA00022777"/>
    </source>
</evidence>
<dbReference type="PANTHER" id="PTHR42724:SF1">
    <property type="entry name" value="TETRAACYLDISACCHARIDE 4'-KINASE, MITOCHONDRIAL-RELATED"/>
    <property type="match status" value="1"/>
</dbReference>